<organism evidence="10 11">
    <name type="scientific">Micromonospora haikouensis</name>
    <dbReference type="NCBI Taxonomy" id="686309"/>
    <lineage>
        <taxon>Bacteria</taxon>
        <taxon>Bacillati</taxon>
        <taxon>Actinomycetota</taxon>
        <taxon>Actinomycetes</taxon>
        <taxon>Micromonosporales</taxon>
        <taxon>Micromonosporaceae</taxon>
        <taxon>Micromonospora</taxon>
    </lineage>
</organism>
<evidence type="ECO:0000313" key="11">
    <source>
        <dbReference type="Proteomes" id="UP000032254"/>
    </source>
</evidence>
<protein>
    <recommendedName>
        <fullName evidence="3">mannose-6-phosphate isomerase</fullName>
        <ecNumber evidence="3">5.3.1.8</ecNumber>
    </recommendedName>
</protein>
<dbReference type="PATRIC" id="fig|47853.6.peg.1586"/>
<evidence type="ECO:0000256" key="7">
    <source>
        <dbReference type="PIRSR" id="PIRSR001480-1"/>
    </source>
</evidence>
<dbReference type="OrthoDB" id="9792649at2"/>
<feature type="domain" description="Phosphomannose isomerase type I catalytic" evidence="9">
    <location>
        <begin position="3"/>
        <end position="145"/>
    </location>
</feature>
<feature type="binding site" evidence="8">
    <location>
        <position position="249"/>
    </location>
    <ligand>
        <name>Zn(2+)</name>
        <dbReference type="ChEBI" id="CHEBI:29105"/>
    </ligand>
</feature>
<gene>
    <name evidence="10" type="ORF">TK50_07450</name>
</gene>
<dbReference type="InterPro" id="IPR001250">
    <property type="entry name" value="Man6P_Isoase-1"/>
</dbReference>
<evidence type="ECO:0000256" key="3">
    <source>
        <dbReference type="ARBA" id="ARBA00011956"/>
    </source>
</evidence>
<dbReference type="AlphaFoldDB" id="A0A0D0X2C3"/>
<dbReference type="PIRSF" id="PIRSF001480">
    <property type="entry name" value="Mannose-6-phosphate_isomerase"/>
    <property type="match status" value="1"/>
</dbReference>
<dbReference type="RefSeq" id="WP_043962061.1">
    <property type="nucleotide sequence ID" value="NZ_JXSX01000001.1"/>
</dbReference>
<dbReference type="GO" id="GO:0008270">
    <property type="term" value="F:zinc ion binding"/>
    <property type="evidence" value="ECO:0007669"/>
    <property type="project" value="InterPro"/>
</dbReference>
<evidence type="ECO:0000256" key="4">
    <source>
        <dbReference type="ARBA" id="ARBA00022723"/>
    </source>
</evidence>
<dbReference type="PRINTS" id="PR00714">
    <property type="entry name" value="MAN6PISMRASE"/>
</dbReference>
<dbReference type="GeneID" id="301303976"/>
<feature type="binding site" evidence="8">
    <location>
        <position position="130"/>
    </location>
    <ligand>
        <name>Zn(2+)</name>
        <dbReference type="ChEBI" id="CHEBI:29105"/>
    </ligand>
</feature>
<dbReference type="InterPro" id="IPR014710">
    <property type="entry name" value="RmlC-like_jellyroll"/>
</dbReference>
<comment type="cofactor">
    <cofactor evidence="8">
        <name>Zn(2+)</name>
        <dbReference type="ChEBI" id="CHEBI:29105"/>
    </cofactor>
    <text evidence="8">Binds 1 zinc ion per subunit.</text>
</comment>
<dbReference type="PANTHER" id="PTHR10309:SF0">
    <property type="entry name" value="MANNOSE-6-PHOSPHATE ISOMERASE"/>
    <property type="match status" value="1"/>
</dbReference>
<keyword evidence="11" id="KW-1185">Reference proteome</keyword>
<dbReference type="Pfam" id="PF20511">
    <property type="entry name" value="PMI_typeI_cat"/>
    <property type="match status" value="1"/>
</dbReference>
<dbReference type="PANTHER" id="PTHR10309">
    <property type="entry name" value="MANNOSE-6-PHOSPHATE ISOMERASE"/>
    <property type="match status" value="1"/>
</dbReference>
<dbReference type="EC" id="5.3.1.8" evidence="3"/>
<dbReference type="CDD" id="cd07011">
    <property type="entry name" value="cupin_PMI_type_I_N"/>
    <property type="match status" value="1"/>
</dbReference>
<evidence type="ECO:0000313" key="10">
    <source>
        <dbReference type="EMBL" id="KIR65286.1"/>
    </source>
</evidence>
<reference evidence="10 11" key="1">
    <citation type="submission" date="2015-01" db="EMBL/GenBank/DDBJ databases">
        <title>Sequencing and annotation of Micromonospora carbonacea strain JXNU-1 genome.</title>
        <authorList>
            <person name="Long Z."/>
            <person name="Huang Y."/>
            <person name="Jiang Y."/>
        </authorList>
    </citation>
    <scope>NUCLEOTIDE SEQUENCE [LARGE SCALE GENOMIC DNA]</scope>
    <source>
        <strain evidence="10 11">JXNU-1</strain>
    </source>
</reference>
<proteinExistence type="inferred from homology"/>
<dbReference type="GO" id="GO:0009298">
    <property type="term" value="P:GDP-mannose biosynthetic process"/>
    <property type="evidence" value="ECO:0007669"/>
    <property type="project" value="InterPro"/>
</dbReference>
<keyword evidence="4 8" id="KW-0479">Metal-binding</keyword>
<keyword evidence="5 8" id="KW-0862">Zinc</keyword>
<dbReference type="InterPro" id="IPR016305">
    <property type="entry name" value="Mannose-6-P_Isomerase"/>
</dbReference>
<evidence type="ECO:0000259" key="9">
    <source>
        <dbReference type="Pfam" id="PF20511"/>
    </source>
</evidence>
<dbReference type="GO" id="GO:0005975">
    <property type="term" value="P:carbohydrate metabolic process"/>
    <property type="evidence" value="ECO:0007669"/>
    <property type="project" value="InterPro"/>
</dbReference>
<evidence type="ECO:0000256" key="2">
    <source>
        <dbReference type="ARBA" id="ARBA00010772"/>
    </source>
</evidence>
<accession>A0A0D0X2C3</accession>
<comment type="catalytic activity">
    <reaction evidence="1">
        <text>D-mannose 6-phosphate = D-fructose 6-phosphate</text>
        <dbReference type="Rhea" id="RHEA:12356"/>
        <dbReference type="ChEBI" id="CHEBI:58735"/>
        <dbReference type="ChEBI" id="CHEBI:61527"/>
        <dbReference type="EC" id="5.3.1.8"/>
    </reaction>
</comment>
<evidence type="ECO:0000256" key="6">
    <source>
        <dbReference type="ARBA" id="ARBA00023235"/>
    </source>
</evidence>
<dbReference type="NCBIfam" id="TIGR00218">
    <property type="entry name" value="manA"/>
    <property type="match status" value="1"/>
</dbReference>
<comment type="similarity">
    <text evidence="2">Belongs to the mannose-6-phosphate isomerase type 1 family.</text>
</comment>
<dbReference type="SUPFAM" id="SSF51182">
    <property type="entry name" value="RmlC-like cupins"/>
    <property type="match status" value="1"/>
</dbReference>
<feature type="active site" evidence="7">
    <location>
        <position position="268"/>
    </location>
</feature>
<dbReference type="Gene3D" id="2.60.120.10">
    <property type="entry name" value="Jelly Rolls"/>
    <property type="match status" value="2"/>
</dbReference>
<evidence type="ECO:0000256" key="5">
    <source>
        <dbReference type="ARBA" id="ARBA00022833"/>
    </source>
</evidence>
<comment type="caution">
    <text evidence="10">The sequence shown here is derived from an EMBL/GenBank/DDBJ whole genome shotgun (WGS) entry which is preliminary data.</text>
</comment>
<evidence type="ECO:0000256" key="8">
    <source>
        <dbReference type="PIRSR" id="PIRSR001480-2"/>
    </source>
</evidence>
<dbReference type="Gene3D" id="1.10.441.10">
    <property type="entry name" value="Phosphomannose Isomerase, domain 2"/>
    <property type="match status" value="1"/>
</dbReference>
<keyword evidence="6 10" id="KW-0413">Isomerase</keyword>
<sequence length="392" mass="40507">MEQLHGPIRDYAWGSRSAIAGLQGRSVPSPGPEAELWLGAHPGAPASVQRDGEPVSLLDVLAAEPGRWLGERSVRRFGPRLPFLLKVLAADTPLSLQAHPDAEQARAGYAADAARPVGERNYADPHHKPELLVALTPFSALCGFRDPAVSAAALAAFGVRALEPVVAALHEGPAGLREAVRLLLSWPEAERAGLVEAVLAAEAAGPDAALAHALAAHYPGDPGVLVALLLHHVRLAPGEAIWMPAGNLHAYLRGTGVEIMAASDNVLRGGLTPKRVDVDELLRVLRFEVLGDPLVTPEQVAPGVVRWPVPVDDFALYRAVVAGAPVRLAVPGPRVVLCRAGKVSADDGTGAVTLAPGQAAIGPADAGPLVLDGEGEAYVATSGLDRGALGAG</sequence>
<feature type="binding site" evidence="8">
    <location>
        <position position="99"/>
    </location>
    <ligand>
        <name>Zn(2+)</name>
        <dbReference type="ChEBI" id="CHEBI:29105"/>
    </ligand>
</feature>
<evidence type="ECO:0000256" key="1">
    <source>
        <dbReference type="ARBA" id="ARBA00000757"/>
    </source>
</evidence>
<dbReference type="EMBL" id="JXSX01000001">
    <property type="protein sequence ID" value="KIR65286.1"/>
    <property type="molecule type" value="Genomic_DNA"/>
</dbReference>
<dbReference type="InterPro" id="IPR011051">
    <property type="entry name" value="RmlC_Cupin_sf"/>
</dbReference>
<dbReference type="Proteomes" id="UP000032254">
    <property type="component" value="Unassembled WGS sequence"/>
</dbReference>
<name>A0A0D0X2C3_9ACTN</name>
<feature type="binding site" evidence="8">
    <location>
        <position position="97"/>
    </location>
    <ligand>
        <name>Zn(2+)</name>
        <dbReference type="ChEBI" id="CHEBI:29105"/>
    </ligand>
</feature>
<dbReference type="GO" id="GO:0004476">
    <property type="term" value="F:mannose-6-phosphate isomerase activity"/>
    <property type="evidence" value="ECO:0007669"/>
    <property type="project" value="UniProtKB-EC"/>
</dbReference>
<dbReference type="InterPro" id="IPR046457">
    <property type="entry name" value="PMI_typeI_cat"/>
</dbReference>
<dbReference type="GO" id="GO:0005829">
    <property type="term" value="C:cytosol"/>
    <property type="evidence" value="ECO:0007669"/>
    <property type="project" value="TreeGrafter"/>
</dbReference>